<dbReference type="CDD" id="cd03801">
    <property type="entry name" value="GT4_PimA-like"/>
    <property type="match status" value="1"/>
</dbReference>
<dbReference type="Proteomes" id="UP000706926">
    <property type="component" value="Unassembled WGS sequence"/>
</dbReference>
<feature type="domain" description="Glycosyl transferase family 1" evidence="2">
    <location>
        <begin position="199"/>
        <end position="350"/>
    </location>
</feature>
<evidence type="ECO:0000259" key="2">
    <source>
        <dbReference type="Pfam" id="PF00534"/>
    </source>
</evidence>
<evidence type="ECO:0000313" key="4">
    <source>
        <dbReference type="Proteomes" id="UP000706926"/>
    </source>
</evidence>
<dbReference type="RefSeq" id="WP_007132293.1">
    <property type="nucleotide sequence ID" value="NZ_CP139098.1"/>
</dbReference>
<comment type="caution">
    <text evidence="3">The sequence shown here is derived from an EMBL/GenBank/DDBJ whole genome shotgun (WGS) entry which is preliminary data.</text>
</comment>
<sequence length="579" mass="66657">MIATLRNKELLARVSRLPLAKPQILERSGNGEVRKNPKISFVMTHVSVCGGVKIILEHANRLNKQGWDVCIISHFPKPDWYPITADYKQVPFGIDLAQGIPMCDVIIATYWDHIQACIETGIAPVVYFEQGDEHLFHPERLSDELRTFVETQMKLPKFIMTVSNQASSLIKQNFGRESVVIPNAINHSIFKPREDMEGVASKEKYILMMGNEDLSFKGIHNIVKAFEKVKAVYPDLKLFWINPKMPSLEWGNLADEVFVNPSQEVIAALFRDALVYVSASEYESFSLPVLEAMATGCPVISTRNSGVLEYGEHEKNLILTQIGDLEELITKIILVIESPSLRRRLSFNGMKTAKKYNWDKVTLDLMNYLQLVSTYNVRKSCTTDWEIMIDEQRFFTDEDLQKFRSALNIVSDDTIYVPVIYNWLEGHPIARWEVAARRVARNNDSFIKVYSLLSNDKVSLDSIYLGEGIGLVTEQEYEKALQYFVKTYPDVEESWKLICTKWIVLCLIELERDKEASQILVDSHKLYPYAVDLHYLNLQINLLNGNENVSNLKKLIRFIGEGLDQHEWFFDLYKKVENY</sequence>
<organism evidence="3 4">
    <name type="scientific">Paenibacillus lactis</name>
    <dbReference type="NCBI Taxonomy" id="228574"/>
    <lineage>
        <taxon>Bacteria</taxon>
        <taxon>Bacillati</taxon>
        <taxon>Bacillota</taxon>
        <taxon>Bacilli</taxon>
        <taxon>Bacillales</taxon>
        <taxon>Paenibacillaceae</taxon>
        <taxon>Paenibacillus</taxon>
    </lineage>
</organism>
<dbReference type="SUPFAM" id="SSF53756">
    <property type="entry name" value="UDP-Glycosyltransferase/glycogen phosphorylase"/>
    <property type="match status" value="1"/>
</dbReference>
<reference evidence="3 4" key="1">
    <citation type="submission" date="2021-03" db="EMBL/GenBank/DDBJ databases">
        <title>Genomic Encyclopedia of Type Strains, Phase IV (KMG-IV): sequencing the most valuable type-strain genomes for metagenomic binning, comparative biology and taxonomic classification.</title>
        <authorList>
            <person name="Goeker M."/>
        </authorList>
    </citation>
    <scope>NUCLEOTIDE SEQUENCE [LARGE SCALE GENOMIC DNA]</scope>
    <source>
        <strain evidence="3 4">DSM 15596</strain>
    </source>
</reference>
<dbReference type="Gene3D" id="3.40.50.11090">
    <property type="match status" value="1"/>
</dbReference>
<name>A0ABS4F448_9BACL</name>
<keyword evidence="4" id="KW-1185">Reference proteome</keyword>
<accession>A0ABS4F448</accession>
<dbReference type="EMBL" id="JAGGKI010000001">
    <property type="protein sequence ID" value="MBP1891011.1"/>
    <property type="molecule type" value="Genomic_DNA"/>
</dbReference>
<evidence type="ECO:0000256" key="1">
    <source>
        <dbReference type="ARBA" id="ARBA00022679"/>
    </source>
</evidence>
<gene>
    <name evidence="3" type="ORF">J2Z18_000080</name>
</gene>
<dbReference type="PANTHER" id="PTHR46401:SF2">
    <property type="entry name" value="GLYCOSYLTRANSFERASE WBBK-RELATED"/>
    <property type="match status" value="1"/>
</dbReference>
<protein>
    <submittedName>
        <fullName evidence="3">Glycosyltransferase involved in cell wall biosynthesis</fullName>
    </submittedName>
</protein>
<proteinExistence type="predicted"/>
<evidence type="ECO:0000313" key="3">
    <source>
        <dbReference type="EMBL" id="MBP1891011.1"/>
    </source>
</evidence>
<dbReference type="PANTHER" id="PTHR46401">
    <property type="entry name" value="GLYCOSYLTRANSFERASE WBBK-RELATED"/>
    <property type="match status" value="1"/>
</dbReference>
<dbReference type="InterPro" id="IPR001296">
    <property type="entry name" value="Glyco_trans_1"/>
</dbReference>
<dbReference type="GeneID" id="95402142"/>
<dbReference type="Pfam" id="PF00534">
    <property type="entry name" value="Glycos_transf_1"/>
    <property type="match status" value="1"/>
</dbReference>
<keyword evidence="1" id="KW-0808">Transferase</keyword>
<dbReference type="Gene3D" id="3.40.50.2000">
    <property type="entry name" value="Glycogen Phosphorylase B"/>
    <property type="match status" value="1"/>
</dbReference>